<dbReference type="SMART" id="SM00665">
    <property type="entry name" value="B561"/>
    <property type="match status" value="1"/>
</dbReference>
<sequence length="165" mass="19009">MLSVLLATAGAVMSIKNFENAFNNNHQRIGVGLYGIIWVQALIGFLRPRRGSKQRSMWFFAHWLSGTAITILGIMNVYTGLQAYHRRTYKSVKLWSTLFTAEICLIVFLYLFQDKWDYLKKQGVILGSEPVKPESVSLHGENQKDLEQRRPTQALAVENERFRFP</sequence>
<evidence type="ECO:0000256" key="4">
    <source>
        <dbReference type="ARBA" id="ARBA00022617"/>
    </source>
</evidence>
<evidence type="ECO:0000256" key="1">
    <source>
        <dbReference type="ARBA" id="ARBA00001970"/>
    </source>
</evidence>
<evidence type="ECO:0000313" key="13">
    <source>
        <dbReference type="EMBL" id="KAF9589356.1"/>
    </source>
</evidence>
<evidence type="ECO:0000313" key="14">
    <source>
        <dbReference type="Proteomes" id="UP000631114"/>
    </source>
</evidence>
<evidence type="ECO:0000256" key="11">
    <source>
        <dbReference type="SAM" id="Phobius"/>
    </source>
</evidence>
<evidence type="ECO:0000259" key="12">
    <source>
        <dbReference type="PROSITE" id="PS50939"/>
    </source>
</evidence>
<dbReference type="GO" id="GO:0016020">
    <property type="term" value="C:membrane"/>
    <property type="evidence" value="ECO:0007669"/>
    <property type="project" value="UniProtKB-SubCell"/>
</dbReference>
<keyword evidence="7" id="KW-0249">Electron transport</keyword>
<evidence type="ECO:0000256" key="7">
    <source>
        <dbReference type="ARBA" id="ARBA00022982"/>
    </source>
</evidence>
<dbReference type="AlphaFoldDB" id="A0A835GYQ3"/>
<comment type="cofactor">
    <cofactor evidence="1">
        <name>heme b</name>
        <dbReference type="ChEBI" id="CHEBI:60344"/>
    </cofactor>
</comment>
<keyword evidence="9" id="KW-0408">Iron</keyword>
<name>A0A835GYQ3_9MAGN</name>
<dbReference type="InterPro" id="IPR006593">
    <property type="entry name" value="Cyt_b561/ferric_Rdtase_TM"/>
</dbReference>
<evidence type="ECO:0000256" key="3">
    <source>
        <dbReference type="ARBA" id="ARBA00022448"/>
    </source>
</evidence>
<comment type="caution">
    <text evidence="13">The sequence shown here is derived from an EMBL/GenBank/DDBJ whole genome shotgun (WGS) entry which is preliminary data.</text>
</comment>
<dbReference type="GO" id="GO:0140575">
    <property type="term" value="F:transmembrane monodehydroascorbate reductase activity"/>
    <property type="evidence" value="ECO:0007669"/>
    <property type="project" value="InterPro"/>
</dbReference>
<keyword evidence="8 11" id="KW-1133">Transmembrane helix</keyword>
<keyword evidence="14" id="KW-1185">Reference proteome</keyword>
<dbReference type="Gene3D" id="1.20.120.1770">
    <property type="match status" value="1"/>
</dbReference>
<dbReference type="Pfam" id="PF03188">
    <property type="entry name" value="Cytochrom_B561"/>
    <property type="match status" value="1"/>
</dbReference>
<keyword evidence="5 11" id="KW-0812">Transmembrane</keyword>
<keyword evidence="10 11" id="KW-0472">Membrane</keyword>
<feature type="transmembrane region" description="Helical" evidence="11">
    <location>
        <begin position="30"/>
        <end position="46"/>
    </location>
</feature>
<dbReference type="CDD" id="cd08760">
    <property type="entry name" value="Cyt_b561_FRRS1_like"/>
    <property type="match status" value="1"/>
</dbReference>
<dbReference type="GO" id="GO:0046872">
    <property type="term" value="F:metal ion binding"/>
    <property type="evidence" value="ECO:0007669"/>
    <property type="project" value="UniProtKB-KW"/>
</dbReference>
<evidence type="ECO:0000256" key="10">
    <source>
        <dbReference type="ARBA" id="ARBA00023136"/>
    </source>
</evidence>
<keyword evidence="3" id="KW-0813">Transport</keyword>
<keyword evidence="4" id="KW-0349">Heme</keyword>
<evidence type="ECO:0000256" key="8">
    <source>
        <dbReference type="ARBA" id="ARBA00022989"/>
    </source>
</evidence>
<evidence type="ECO:0000256" key="6">
    <source>
        <dbReference type="ARBA" id="ARBA00022723"/>
    </source>
</evidence>
<dbReference type="PROSITE" id="PS50939">
    <property type="entry name" value="CYTOCHROME_B561"/>
    <property type="match status" value="1"/>
</dbReference>
<dbReference type="PANTHER" id="PTHR15422:SF24">
    <property type="entry name" value="DOMON RELATED DOMAIN-CONTAINING PROTEIN"/>
    <property type="match status" value="1"/>
</dbReference>
<organism evidence="13 14">
    <name type="scientific">Coptis chinensis</name>
    <dbReference type="NCBI Taxonomy" id="261450"/>
    <lineage>
        <taxon>Eukaryota</taxon>
        <taxon>Viridiplantae</taxon>
        <taxon>Streptophyta</taxon>
        <taxon>Embryophyta</taxon>
        <taxon>Tracheophyta</taxon>
        <taxon>Spermatophyta</taxon>
        <taxon>Magnoliopsida</taxon>
        <taxon>Ranunculales</taxon>
        <taxon>Ranunculaceae</taxon>
        <taxon>Coptidoideae</taxon>
        <taxon>Coptis</taxon>
    </lineage>
</organism>
<evidence type="ECO:0000256" key="9">
    <source>
        <dbReference type="ARBA" id="ARBA00023004"/>
    </source>
</evidence>
<feature type="transmembrane region" description="Helical" evidence="11">
    <location>
        <begin position="93"/>
        <end position="112"/>
    </location>
</feature>
<dbReference type="PANTHER" id="PTHR15422">
    <property type="entry name" value="OS05G0565100 PROTEIN"/>
    <property type="match status" value="1"/>
</dbReference>
<dbReference type="OrthoDB" id="19261at2759"/>
<dbReference type="GO" id="GO:0020037">
    <property type="term" value="F:heme binding"/>
    <property type="evidence" value="ECO:0007669"/>
    <property type="project" value="TreeGrafter"/>
</dbReference>
<gene>
    <name evidence="13" type="ORF">IFM89_022965</name>
</gene>
<keyword evidence="6" id="KW-0479">Metal-binding</keyword>
<feature type="transmembrane region" description="Helical" evidence="11">
    <location>
        <begin position="58"/>
        <end position="81"/>
    </location>
</feature>
<reference evidence="13 14" key="1">
    <citation type="submission" date="2020-10" db="EMBL/GenBank/DDBJ databases">
        <title>The Coptis chinensis genome and diversification of protoberbering-type alkaloids.</title>
        <authorList>
            <person name="Wang B."/>
            <person name="Shu S."/>
            <person name="Song C."/>
            <person name="Liu Y."/>
        </authorList>
    </citation>
    <scope>NUCLEOTIDE SEQUENCE [LARGE SCALE GENOMIC DNA]</scope>
    <source>
        <strain evidence="13">HL-2020</strain>
        <tissue evidence="13">Leaf</tissue>
    </source>
</reference>
<accession>A0A835GYQ3</accession>
<evidence type="ECO:0000256" key="5">
    <source>
        <dbReference type="ARBA" id="ARBA00022692"/>
    </source>
</evidence>
<dbReference type="EMBL" id="JADFTS010000009">
    <property type="protein sequence ID" value="KAF9589356.1"/>
    <property type="molecule type" value="Genomic_DNA"/>
</dbReference>
<comment type="subcellular location">
    <subcellularLocation>
        <location evidence="2">Membrane</location>
        <topology evidence="2">Multi-pass membrane protein</topology>
    </subcellularLocation>
</comment>
<protein>
    <recommendedName>
        <fullName evidence="12">Cytochrome b561 domain-containing protein</fullName>
    </recommendedName>
</protein>
<feature type="domain" description="Cytochrome b561" evidence="12">
    <location>
        <begin position="1"/>
        <end position="120"/>
    </location>
</feature>
<dbReference type="Proteomes" id="UP000631114">
    <property type="component" value="Unassembled WGS sequence"/>
</dbReference>
<proteinExistence type="predicted"/>
<evidence type="ECO:0000256" key="2">
    <source>
        <dbReference type="ARBA" id="ARBA00004141"/>
    </source>
</evidence>
<dbReference type="InterPro" id="IPR045150">
    <property type="entry name" value="CYB561D1/2"/>
</dbReference>